<feature type="domain" description="Nucleotidyl transferase" evidence="1">
    <location>
        <begin position="3"/>
        <end position="222"/>
    </location>
</feature>
<evidence type="ECO:0000259" key="1">
    <source>
        <dbReference type="Pfam" id="PF00483"/>
    </source>
</evidence>
<dbReference type="PANTHER" id="PTHR22572">
    <property type="entry name" value="SUGAR-1-PHOSPHATE GUANYL TRANSFERASE"/>
    <property type="match status" value="1"/>
</dbReference>
<dbReference type="InterPro" id="IPR029044">
    <property type="entry name" value="Nucleotide-diphossugar_trans"/>
</dbReference>
<dbReference type="HOGENOM" id="CLU_029499_2_0_3"/>
<sequence length="226" mass="25795">MEAIILAGGFGKRLKSKIKDIPKPMAPINGRPFLDYIMQKLLNHGFNHVVLSVGYKNEVISDYFGDNYFGIKISYVKETSPLGTGGAIKLALTKCKEDHIFIINGDTYFDIDFLEIDRYWQLRKKPIIVATNVSDCSRYGALTVHKEFVTSFQEKGSDLSGIINSGYYLFPVNLFDNIELNKSFSLEKEFLKKYITREKIMFFIADGLFIDIGIPEDYEIAQKVIK</sequence>
<gene>
    <name evidence="2" type="ordered locus">P9215_14341</name>
</gene>
<dbReference type="OrthoDB" id="9801899at2"/>
<evidence type="ECO:0000313" key="2">
    <source>
        <dbReference type="EMBL" id="ABV51047.1"/>
    </source>
</evidence>
<dbReference type="SUPFAM" id="SSF53448">
    <property type="entry name" value="Nucleotide-diphospho-sugar transferases"/>
    <property type="match status" value="1"/>
</dbReference>
<evidence type="ECO:0000313" key="3">
    <source>
        <dbReference type="Proteomes" id="UP000002014"/>
    </source>
</evidence>
<dbReference type="InterPro" id="IPR050486">
    <property type="entry name" value="Mannose-1P_guanyltransferase"/>
</dbReference>
<dbReference type="AlphaFoldDB" id="A8G616"/>
<dbReference type="Pfam" id="PF00483">
    <property type="entry name" value="NTP_transferase"/>
    <property type="match status" value="1"/>
</dbReference>
<proteinExistence type="predicted"/>
<protein>
    <submittedName>
        <fullName evidence="2">Nucleoside-diphosphate-sugar pyrophosphorylase</fullName>
    </submittedName>
</protein>
<dbReference type="Proteomes" id="UP000002014">
    <property type="component" value="Chromosome"/>
</dbReference>
<dbReference type="STRING" id="93060.P9215_14341"/>
<dbReference type="EMBL" id="CP000825">
    <property type="protein sequence ID" value="ABV51047.1"/>
    <property type="molecule type" value="Genomic_DNA"/>
</dbReference>
<dbReference type="CDD" id="cd06915">
    <property type="entry name" value="NTP_transferase_WcbM_like"/>
    <property type="match status" value="1"/>
</dbReference>
<dbReference type="InterPro" id="IPR005835">
    <property type="entry name" value="NTP_transferase_dom"/>
</dbReference>
<dbReference type="Gene3D" id="3.90.550.10">
    <property type="entry name" value="Spore Coat Polysaccharide Biosynthesis Protein SpsA, Chain A"/>
    <property type="match status" value="1"/>
</dbReference>
<name>A8G616_PROM2</name>
<organism evidence="2 3">
    <name type="scientific">Prochlorococcus marinus (strain MIT 9215)</name>
    <dbReference type="NCBI Taxonomy" id="93060"/>
    <lineage>
        <taxon>Bacteria</taxon>
        <taxon>Bacillati</taxon>
        <taxon>Cyanobacteriota</taxon>
        <taxon>Cyanophyceae</taxon>
        <taxon>Synechococcales</taxon>
        <taxon>Prochlorococcaceae</taxon>
        <taxon>Prochlorococcus</taxon>
    </lineage>
</organism>
<dbReference type="eggNOG" id="COG1208">
    <property type="taxonomic scope" value="Bacteria"/>
</dbReference>
<dbReference type="KEGG" id="pmh:P9215_14341"/>
<accession>A8G616</accession>
<reference evidence="2 3" key="1">
    <citation type="journal article" date="2007" name="PLoS Genet.">
        <title>Patterns and implications of gene gain and loss in the evolution of Prochlorococcus.</title>
        <authorList>
            <person name="Kettler G.C."/>
            <person name="Martiny A.C."/>
            <person name="Huang K."/>
            <person name="Zucker J."/>
            <person name="Coleman M.L."/>
            <person name="Rodrigue S."/>
            <person name="Chen F."/>
            <person name="Lapidus A."/>
            <person name="Ferriera S."/>
            <person name="Johnson J."/>
            <person name="Steglich C."/>
            <person name="Church G.M."/>
            <person name="Richardson P."/>
            <person name="Chisholm S.W."/>
        </authorList>
    </citation>
    <scope>NUCLEOTIDE SEQUENCE [LARGE SCALE GENOMIC DNA]</scope>
    <source>
        <strain evidence="2 3">MIT 9215</strain>
    </source>
</reference>
<dbReference type="RefSeq" id="WP_012008095.1">
    <property type="nucleotide sequence ID" value="NC_009840.1"/>
</dbReference>